<proteinExistence type="predicted"/>
<dbReference type="Gene3D" id="1.10.510.10">
    <property type="entry name" value="Transferase(Phosphotransferase) domain 1"/>
    <property type="match status" value="1"/>
</dbReference>
<protein>
    <recommendedName>
        <fullName evidence="4">Serine/threonine protein kinase</fullName>
    </recommendedName>
</protein>
<comment type="caution">
    <text evidence="2">The sequence shown here is derived from an EMBL/GenBank/DDBJ whole genome shotgun (WGS) entry which is preliminary data.</text>
</comment>
<evidence type="ECO:0000313" key="2">
    <source>
        <dbReference type="EMBL" id="MBP2190958.1"/>
    </source>
</evidence>
<evidence type="ECO:0000256" key="1">
    <source>
        <dbReference type="SAM" id="MobiDB-lite"/>
    </source>
</evidence>
<gene>
    <name evidence="2" type="ORF">BJ987_003859</name>
</gene>
<keyword evidence="3" id="KW-1185">Reference proteome</keyword>
<sequence>MVIEAEEMTVAEMIPRGALDIARTVHIVTETARVLDERRRHGAAAHTVRAADIRVAELPGGPDLVRVATPGHTAETVRNEPVPDDTETVREASPPDDTETVRLSGSVPQDTGTVRLAGGSGPGAMTAGSSAPGATAAGSSAPGATAAGGLAPRAMTAGSSAPEALAAGGSALTARTERASPVAVDPRVDVQALGRVLYEMLTGTEASPGSTILPPTQVNPWVPKGFDAVVATALTGGYPDCAALAAAAAGAADVPAEGGSPESRRRPILLAIALALVLSAAVAVGVWATRDESSSAAGPADAPVGTSRSPELKKALWGSHAFVADAFPRLLPASIHGIGYDEIFGCDTVDSQFDTVSMDETPLGFATVYCAGNTEPLVTLKASCDVKGATLTPKGDTWRIEGEQRWTRGTETGVLRWGNYTTVDNRVLGRLEVFFDSPQRKSCYLTINGTGSGTGLRDGWWSRAPL</sequence>
<feature type="compositionally biased region" description="Polar residues" evidence="1">
    <location>
        <begin position="101"/>
        <end position="112"/>
    </location>
</feature>
<feature type="compositionally biased region" description="Low complexity" evidence="1">
    <location>
        <begin position="123"/>
        <end position="149"/>
    </location>
</feature>
<dbReference type="Proteomes" id="UP001519325">
    <property type="component" value="Unassembled WGS sequence"/>
</dbReference>
<accession>A0ABS4QIP7</accession>
<evidence type="ECO:0008006" key="4">
    <source>
        <dbReference type="Google" id="ProtNLM"/>
    </source>
</evidence>
<dbReference type="EMBL" id="JAGGMR010000001">
    <property type="protein sequence ID" value="MBP2190958.1"/>
    <property type="molecule type" value="Genomic_DNA"/>
</dbReference>
<evidence type="ECO:0000313" key="3">
    <source>
        <dbReference type="Proteomes" id="UP001519325"/>
    </source>
</evidence>
<reference evidence="2 3" key="1">
    <citation type="submission" date="2021-03" db="EMBL/GenBank/DDBJ databases">
        <title>Sequencing the genomes of 1000 actinobacteria strains.</title>
        <authorList>
            <person name="Klenk H.-P."/>
        </authorList>
    </citation>
    <scope>NUCLEOTIDE SEQUENCE [LARGE SCALE GENOMIC DNA]</scope>
    <source>
        <strain evidence="2 3">DSM 45516</strain>
    </source>
</reference>
<feature type="region of interest" description="Disordered" evidence="1">
    <location>
        <begin position="71"/>
        <end position="155"/>
    </location>
</feature>
<name>A0ABS4QIP7_9NOCA</name>
<organism evidence="2 3">
    <name type="scientific">Nocardia goodfellowii</name>
    <dbReference type="NCBI Taxonomy" id="882446"/>
    <lineage>
        <taxon>Bacteria</taxon>
        <taxon>Bacillati</taxon>
        <taxon>Actinomycetota</taxon>
        <taxon>Actinomycetes</taxon>
        <taxon>Mycobacteriales</taxon>
        <taxon>Nocardiaceae</taxon>
        <taxon>Nocardia</taxon>
    </lineage>
</organism>